<gene>
    <name evidence="1" type="ORF">R6G86_01370</name>
</gene>
<reference evidence="1 2" key="1">
    <citation type="submission" date="2023-10" db="EMBL/GenBank/DDBJ databases">
        <title>Whole Genome based description of the genera Actinobaculum and Actinotignum reveals a complex phylogenetic relationship within the species included in the genus Actinotignum.</title>
        <authorList>
            <person name="Jensen C.S."/>
            <person name="Dargis R."/>
            <person name="Kemp M."/>
            <person name="Christensen J.J."/>
        </authorList>
    </citation>
    <scope>NUCLEOTIDE SEQUENCE [LARGE SCALE GENOMIC DNA]</scope>
    <source>
        <strain evidence="1 2">SLA_B974</strain>
    </source>
</reference>
<comment type="caution">
    <text evidence="1">The sequence shown here is derived from an EMBL/GenBank/DDBJ whole genome shotgun (WGS) entry which is preliminary data.</text>
</comment>
<dbReference type="RefSeq" id="WP_320754860.1">
    <property type="nucleotide sequence ID" value="NZ_JAWNGA010000001.1"/>
</dbReference>
<accession>A0ABU5G4U4</accession>
<name>A0ABU5G4U4_9ACTO</name>
<organism evidence="1 2">
    <name type="scientific">Actinotignum urinale</name>
    <dbReference type="NCBI Taxonomy" id="190146"/>
    <lineage>
        <taxon>Bacteria</taxon>
        <taxon>Bacillati</taxon>
        <taxon>Actinomycetota</taxon>
        <taxon>Actinomycetes</taxon>
        <taxon>Actinomycetales</taxon>
        <taxon>Actinomycetaceae</taxon>
        <taxon>Actinotignum</taxon>
    </lineage>
</organism>
<dbReference type="EMBL" id="JAWNGA010000001">
    <property type="protein sequence ID" value="MDY5132394.1"/>
    <property type="molecule type" value="Genomic_DNA"/>
</dbReference>
<dbReference type="Gene3D" id="3.40.50.300">
    <property type="entry name" value="P-loop containing nucleotide triphosphate hydrolases"/>
    <property type="match status" value="2"/>
</dbReference>
<proteinExistence type="predicted"/>
<evidence type="ECO:0000313" key="2">
    <source>
        <dbReference type="Proteomes" id="UP001275049"/>
    </source>
</evidence>
<evidence type="ECO:0000313" key="1">
    <source>
        <dbReference type="EMBL" id="MDY5132394.1"/>
    </source>
</evidence>
<sequence length="232" mass="26278">MATGKEEQRAVTPAEAMQRIKELAERRKNSRLIIALVGAPGAGKSTFANAVVNLLNEEEEASAQLFPMDGFHLSNAELERIGKRQHKGRIDTFDAYGYLACVRRIANAYQQEDVFIPIYSRIVHEPIAAGLCINRNTRLIVSEGNYLLDASEPWCHLVNVFEEIWFLDADPQILEERLVARHAHENMDSAQARDWCATVDMPNAQRIATSRDRADWCFTPEKLDLSQSGHYH</sequence>
<dbReference type="Proteomes" id="UP001275049">
    <property type="component" value="Unassembled WGS sequence"/>
</dbReference>
<dbReference type="InterPro" id="IPR027417">
    <property type="entry name" value="P-loop_NTPase"/>
</dbReference>
<keyword evidence="2" id="KW-1185">Reference proteome</keyword>
<dbReference type="PANTHER" id="PTHR10285">
    <property type="entry name" value="URIDINE KINASE"/>
    <property type="match status" value="1"/>
</dbReference>
<protein>
    <submittedName>
        <fullName evidence="1">AAA family ATPase</fullName>
    </submittedName>
</protein>
<dbReference type="SUPFAM" id="SSF52540">
    <property type="entry name" value="P-loop containing nucleoside triphosphate hydrolases"/>
    <property type="match status" value="1"/>
</dbReference>